<reference evidence="1 2" key="1">
    <citation type="submission" date="2022-05" db="EMBL/GenBank/DDBJ databases">
        <authorList>
            <person name="Friedrich I."/>
            <person name="Poehlein A."/>
            <person name="Schneider D."/>
            <person name="Hertel R."/>
            <person name="Daniel R."/>
        </authorList>
    </citation>
    <scope>NUCLEOTIDE SEQUENCE [LARGE SCALE GENOMIC DNA]</scope>
</reference>
<dbReference type="Proteomes" id="UP001056576">
    <property type="component" value="Segment"/>
</dbReference>
<proteinExistence type="predicted"/>
<sequence>MILQGRILRVAFSDKLVCELGKIITPPSSFGLQTGRDGPLPFAKLYDVLDMDGERILRDLGPPPGALYGCDVNAMFTYPQFWVSQADIDEGRVK</sequence>
<gene>
    <name evidence="1" type="ORF">KIKIMORA_01850</name>
</gene>
<keyword evidence="2" id="KW-1185">Reference proteome</keyword>
<dbReference type="EMBL" id="ON529857">
    <property type="protein sequence ID" value="USN15331.1"/>
    <property type="molecule type" value="Genomic_DNA"/>
</dbReference>
<accession>A0A9E7MR50</accession>
<organism evidence="1 2">
    <name type="scientific">Brevundimonas phage vB_BpoS-Kikimora</name>
    <dbReference type="NCBI Taxonomy" id="2948601"/>
    <lineage>
        <taxon>Viruses</taxon>
        <taxon>Duplodnaviria</taxon>
        <taxon>Heunggongvirae</taxon>
        <taxon>Uroviricota</taxon>
        <taxon>Caudoviricetes</taxon>
        <taxon>Jeanschmidtviridae</taxon>
        <taxon>Kikimoravirus</taxon>
        <taxon>Kikimoravirus kikimora</taxon>
    </lineage>
</organism>
<name>A0A9E7MR50_9CAUD</name>
<evidence type="ECO:0000313" key="2">
    <source>
        <dbReference type="Proteomes" id="UP001056576"/>
    </source>
</evidence>
<protein>
    <submittedName>
        <fullName evidence="1">Uncharacterized protein</fullName>
    </submittedName>
</protein>
<evidence type="ECO:0000313" key="1">
    <source>
        <dbReference type="EMBL" id="USN15331.1"/>
    </source>
</evidence>